<dbReference type="NCBIfam" id="TIGR01704">
    <property type="entry name" value="MTA_SAH-Nsdase"/>
    <property type="match status" value="1"/>
</dbReference>
<dbReference type="InterPro" id="IPR000845">
    <property type="entry name" value="Nucleoside_phosphorylase_d"/>
</dbReference>
<dbReference type="GO" id="GO:0019509">
    <property type="term" value="P:L-methionine salvage from methylthioadenosine"/>
    <property type="evidence" value="ECO:0007669"/>
    <property type="project" value="UniProtKB-UniPathway"/>
</dbReference>
<evidence type="ECO:0000256" key="1">
    <source>
        <dbReference type="ARBA" id="ARBA00004945"/>
    </source>
</evidence>
<name>A0A7X2N207_9FIRM</name>
<evidence type="ECO:0000256" key="4">
    <source>
        <dbReference type="ARBA" id="ARBA00022801"/>
    </source>
</evidence>
<evidence type="ECO:0000259" key="6">
    <source>
        <dbReference type="Pfam" id="PF01048"/>
    </source>
</evidence>
<keyword evidence="5" id="KW-0486">Methionine biosynthesis</keyword>
<gene>
    <name evidence="7" type="ORF">FYJ50_02585</name>
</gene>
<dbReference type="NCBIfam" id="NF004079">
    <property type="entry name" value="PRK05584.1"/>
    <property type="match status" value="1"/>
</dbReference>
<evidence type="ECO:0000313" key="7">
    <source>
        <dbReference type="EMBL" id="MSS01014.1"/>
    </source>
</evidence>
<dbReference type="GO" id="GO:0008930">
    <property type="term" value="F:methylthioadenosine nucleosidase activity"/>
    <property type="evidence" value="ECO:0007669"/>
    <property type="project" value="InterPro"/>
</dbReference>
<reference evidence="7 8" key="1">
    <citation type="submission" date="2019-08" db="EMBL/GenBank/DDBJ databases">
        <title>In-depth cultivation of the pig gut microbiome towards novel bacterial diversity and tailored functional studies.</title>
        <authorList>
            <person name="Wylensek D."/>
            <person name="Hitch T.C.A."/>
            <person name="Clavel T."/>
        </authorList>
    </citation>
    <scope>NUCLEOTIDE SEQUENCE [LARGE SCALE GENOMIC DNA]</scope>
    <source>
        <strain evidence="7 8">LKV-178-WT-2G</strain>
    </source>
</reference>
<dbReference type="GO" id="GO:0005829">
    <property type="term" value="C:cytosol"/>
    <property type="evidence" value="ECO:0007669"/>
    <property type="project" value="TreeGrafter"/>
</dbReference>
<accession>A0A7X2N207</accession>
<dbReference type="Pfam" id="PF01048">
    <property type="entry name" value="PNP_UDP_1"/>
    <property type="match status" value="1"/>
</dbReference>
<dbReference type="InterPro" id="IPR035994">
    <property type="entry name" value="Nucleoside_phosphorylase_sf"/>
</dbReference>
<comment type="caution">
    <text evidence="7">The sequence shown here is derived from an EMBL/GenBank/DDBJ whole genome shotgun (WGS) entry which is preliminary data.</text>
</comment>
<evidence type="ECO:0000256" key="5">
    <source>
        <dbReference type="ARBA" id="ARBA00023167"/>
    </source>
</evidence>
<dbReference type="EC" id="3.2.2.9" evidence="2"/>
<keyword evidence="8" id="KW-1185">Reference proteome</keyword>
<dbReference type="Proteomes" id="UP000470082">
    <property type="component" value="Unassembled WGS sequence"/>
</dbReference>
<dbReference type="CDD" id="cd09008">
    <property type="entry name" value="MTAN"/>
    <property type="match status" value="1"/>
</dbReference>
<keyword evidence="3" id="KW-0028">Amino-acid biosynthesis</keyword>
<dbReference type="PANTHER" id="PTHR46832:SF1">
    <property type="entry name" value="5'-METHYLTHIOADENOSINE_S-ADENOSYLHOMOCYSTEINE NUCLEOSIDASE"/>
    <property type="match status" value="1"/>
</dbReference>
<dbReference type="Gene3D" id="3.40.50.1580">
    <property type="entry name" value="Nucleoside phosphorylase domain"/>
    <property type="match status" value="1"/>
</dbReference>
<dbReference type="GO" id="GO:0019284">
    <property type="term" value="P:L-methionine salvage from S-adenosylmethionine"/>
    <property type="evidence" value="ECO:0007669"/>
    <property type="project" value="TreeGrafter"/>
</dbReference>
<dbReference type="PANTHER" id="PTHR46832">
    <property type="entry name" value="5'-METHYLTHIOADENOSINE/S-ADENOSYLHOMOCYSTEINE NUCLEOSIDASE"/>
    <property type="match status" value="1"/>
</dbReference>
<evidence type="ECO:0000256" key="2">
    <source>
        <dbReference type="ARBA" id="ARBA00011974"/>
    </source>
</evidence>
<dbReference type="UniPathway" id="UPA00904">
    <property type="reaction ID" value="UER00871"/>
</dbReference>
<dbReference type="GO" id="GO:0009164">
    <property type="term" value="P:nucleoside catabolic process"/>
    <property type="evidence" value="ECO:0007669"/>
    <property type="project" value="InterPro"/>
</dbReference>
<proteinExistence type="predicted"/>
<evidence type="ECO:0000256" key="3">
    <source>
        <dbReference type="ARBA" id="ARBA00022605"/>
    </source>
</evidence>
<feature type="domain" description="Nucleoside phosphorylase" evidence="6">
    <location>
        <begin position="7"/>
        <end position="228"/>
    </location>
</feature>
<dbReference type="InterPro" id="IPR010049">
    <property type="entry name" value="MTA_SAH_Nsdase"/>
</dbReference>
<protein>
    <recommendedName>
        <fullName evidence="2">adenosylhomocysteine nucleosidase</fullName>
        <ecNumber evidence="2">3.2.2.9</ecNumber>
    </recommendedName>
</protein>
<evidence type="ECO:0000313" key="8">
    <source>
        <dbReference type="Proteomes" id="UP000470082"/>
    </source>
</evidence>
<dbReference type="EMBL" id="VUMM01000003">
    <property type="protein sequence ID" value="MSS01014.1"/>
    <property type="molecule type" value="Genomic_DNA"/>
</dbReference>
<keyword evidence="7" id="KW-0326">Glycosidase</keyword>
<organism evidence="7 8">
    <name type="scientific">Floccifex porci</name>
    <dbReference type="NCBI Taxonomy" id="2606629"/>
    <lineage>
        <taxon>Bacteria</taxon>
        <taxon>Bacillati</taxon>
        <taxon>Bacillota</taxon>
        <taxon>Erysipelotrichia</taxon>
        <taxon>Erysipelotrichales</taxon>
        <taxon>Erysipelotrichaceae</taxon>
        <taxon>Floccifex</taxon>
    </lineage>
</organism>
<dbReference type="SUPFAM" id="SSF53167">
    <property type="entry name" value="Purine and uridine phosphorylases"/>
    <property type="match status" value="1"/>
</dbReference>
<dbReference type="AlphaFoldDB" id="A0A7X2N207"/>
<sequence>MQEVVMIGIIAAMDAEITEIEKFVNVTSKQTIARSEFIYGTIKDKDVVLCKSGVGKGMASMSTTLLCMNHCLEAIINIGTAGGLIEEENVLDLIISDTIVQADYDTTPIDGPSGLGLSFQADASLKESCIKACQANHIPYHVGTIASQDLFMQKEEDFQKLIKNFPDSICSEMEAGAIAQVASAFQIPYVIVRSISDTIYHHENAMEFSKYVSLASHQSAKLVRSFIEAFYEK</sequence>
<keyword evidence="4 7" id="KW-0378">Hydrolase</keyword>
<dbReference type="GO" id="GO:0008782">
    <property type="term" value="F:adenosylhomocysteine nucleosidase activity"/>
    <property type="evidence" value="ECO:0007669"/>
    <property type="project" value="UniProtKB-EC"/>
</dbReference>
<comment type="pathway">
    <text evidence="1">Amino-acid biosynthesis; L-methionine biosynthesis via salvage pathway; S-methyl-5-thio-alpha-D-ribose 1-phosphate from S-methyl-5'-thioadenosine (hydrolase route): step 1/2.</text>
</comment>